<dbReference type="EC" id="4.2.99.20" evidence="3"/>
<comment type="pathway">
    <text evidence="3">Quinol/quinone metabolism; menaquinone biosynthesis.</text>
</comment>
<sequence>MKINVNGVNYSYQWYRPYLADLPTLVVLHGFTGTSDSFRPVFAQETSFNVLAIDLLGHGGSASHVHPLRYEMIQMVTDLAELVDRLTVDRYYLYGYSMGARTALAWTVAFPDKIAGLIMESGSPGLESESARSLRRRNDQRLAVRLIQQPLVDFVDYWQELPLFASQKRLPKEIQQQVRATRLSQQAFGLAMSLYYSGTGTQPSFWQNLADIQCPFLVLTGEWDEKFFLIAKKMQQQQPALNIISVSKAGHCVHLERPDVVANEVHAWLTAH</sequence>
<keyword evidence="2 3" id="KW-0456">Lyase</keyword>
<dbReference type="UniPathway" id="UPA00079"/>
<dbReference type="OrthoDB" id="9808398at2"/>
<reference evidence="5 6" key="1">
    <citation type="submission" date="2018-06" db="EMBL/GenBank/DDBJ databases">
        <authorList>
            <consortium name="Pathogen Informatics"/>
            <person name="Doyle S."/>
        </authorList>
    </citation>
    <scope>NUCLEOTIDE SEQUENCE [LARGE SCALE GENOMIC DNA]</scope>
    <source>
        <strain evidence="5 6">NCTC12360</strain>
    </source>
</reference>
<evidence type="ECO:0000313" key="5">
    <source>
        <dbReference type="EMBL" id="STD83272.1"/>
    </source>
</evidence>
<proteinExistence type="inferred from homology"/>
<dbReference type="InterPro" id="IPR022485">
    <property type="entry name" value="SHCHC_synthase_MenH"/>
</dbReference>
<dbReference type="InterPro" id="IPR029058">
    <property type="entry name" value="AB_hydrolase_fold"/>
</dbReference>
<dbReference type="PRINTS" id="PR00111">
    <property type="entry name" value="ABHYDROLASE"/>
</dbReference>
<comment type="catalytic activity">
    <reaction evidence="3">
        <text>5-enolpyruvoyl-6-hydroxy-2-succinyl-cyclohex-3-ene-1-carboxylate = (1R,6R)-6-hydroxy-2-succinyl-cyclohexa-2,4-diene-1-carboxylate + pyruvate</text>
        <dbReference type="Rhea" id="RHEA:25597"/>
        <dbReference type="ChEBI" id="CHEBI:15361"/>
        <dbReference type="ChEBI" id="CHEBI:58689"/>
        <dbReference type="ChEBI" id="CHEBI:58818"/>
        <dbReference type="EC" id="4.2.99.20"/>
    </reaction>
</comment>
<evidence type="ECO:0000256" key="3">
    <source>
        <dbReference type="HAMAP-Rule" id="MF_01660"/>
    </source>
</evidence>
<protein>
    <recommendedName>
        <fullName evidence="3">Putative 2-succinyl-6-hydroxy-2,4-cyclohexadiene-1-carboxylate synthase</fullName>
        <shortName evidence="3">SHCHC synthase</shortName>
        <ecNumber evidence="3">4.2.99.20</ecNumber>
    </recommendedName>
</protein>
<dbReference type="EMBL" id="UFYW01000001">
    <property type="protein sequence ID" value="STD83272.1"/>
    <property type="molecule type" value="Genomic_DNA"/>
</dbReference>
<accession>A0A376H045</accession>
<dbReference type="Gene3D" id="3.40.50.1820">
    <property type="entry name" value="alpha/beta hydrolase"/>
    <property type="match status" value="1"/>
</dbReference>
<dbReference type="UniPathway" id="UPA01057">
    <property type="reaction ID" value="UER00900"/>
</dbReference>
<dbReference type="InterPro" id="IPR000073">
    <property type="entry name" value="AB_hydrolase_1"/>
</dbReference>
<comment type="pathway">
    <text evidence="3">Quinol/quinone metabolism; 1,4-dihydroxy-2-naphthoate biosynthesis; 1,4-dihydroxy-2-naphthoate from chorismate: step 3/7.</text>
</comment>
<evidence type="ECO:0000259" key="4">
    <source>
        <dbReference type="Pfam" id="PF12697"/>
    </source>
</evidence>
<dbReference type="PANTHER" id="PTHR42916">
    <property type="entry name" value="2-SUCCINYL-5-ENOLPYRUVYL-6-HYDROXY-3-CYCLOHEXENE-1-CARBOXYLATE SYNTHASE"/>
    <property type="match status" value="1"/>
</dbReference>
<dbReference type="PANTHER" id="PTHR42916:SF1">
    <property type="entry name" value="PROTEIN PHYLLO, CHLOROPLASTIC"/>
    <property type="match status" value="1"/>
</dbReference>
<dbReference type="GO" id="GO:0070205">
    <property type="term" value="F:2-succinyl-6-hydroxy-2,4-cyclohexadiene-1-carboxylate synthase activity"/>
    <property type="evidence" value="ECO:0007669"/>
    <property type="project" value="UniProtKB-UniRule"/>
</dbReference>
<organism evidence="5 6">
    <name type="scientific">Enterococcus gallinarum</name>
    <dbReference type="NCBI Taxonomy" id="1353"/>
    <lineage>
        <taxon>Bacteria</taxon>
        <taxon>Bacillati</taxon>
        <taxon>Bacillota</taxon>
        <taxon>Bacilli</taxon>
        <taxon>Lactobacillales</taxon>
        <taxon>Enterococcaceae</taxon>
        <taxon>Enterococcus</taxon>
    </lineage>
</organism>
<dbReference type="SUPFAM" id="SSF53474">
    <property type="entry name" value="alpha/beta-Hydrolases"/>
    <property type="match status" value="1"/>
</dbReference>
<dbReference type="AlphaFoldDB" id="A0A376H045"/>
<feature type="domain" description="AB hydrolase-1" evidence="4">
    <location>
        <begin position="25"/>
        <end position="263"/>
    </location>
</feature>
<comment type="similarity">
    <text evidence="3">Belongs to the AB hydrolase superfamily. MenH family.</text>
</comment>
<comment type="function">
    <text evidence="3">Catalyzes a proton abstraction reaction that results in 2,5-elimination of pyruvate from 2-succinyl-5-enolpyruvyl-6-hydroxy-3-cyclohexene-1-carboxylate (SEPHCHC) and the formation of 2-succinyl-6-hydroxy-2,4-cyclohexadiene-1-carboxylate (SHCHC).</text>
</comment>
<keyword evidence="1 3" id="KW-0474">Menaquinone biosynthesis</keyword>
<evidence type="ECO:0000256" key="2">
    <source>
        <dbReference type="ARBA" id="ARBA00023239"/>
    </source>
</evidence>
<dbReference type="RefSeq" id="WP_060813556.1">
    <property type="nucleotide sequence ID" value="NZ_JBHULA010000024.1"/>
</dbReference>
<evidence type="ECO:0000313" key="6">
    <source>
        <dbReference type="Proteomes" id="UP000254807"/>
    </source>
</evidence>
<dbReference type="HAMAP" id="MF_01660">
    <property type="entry name" value="MenH"/>
    <property type="match status" value="1"/>
</dbReference>
<dbReference type="Pfam" id="PF12697">
    <property type="entry name" value="Abhydrolase_6"/>
    <property type="match status" value="1"/>
</dbReference>
<evidence type="ECO:0000256" key="1">
    <source>
        <dbReference type="ARBA" id="ARBA00022428"/>
    </source>
</evidence>
<dbReference type="Proteomes" id="UP000254807">
    <property type="component" value="Unassembled WGS sequence"/>
</dbReference>
<keyword evidence="6" id="KW-1185">Reference proteome</keyword>
<dbReference type="NCBIfam" id="TIGR03695">
    <property type="entry name" value="menH_SHCHC"/>
    <property type="match status" value="1"/>
</dbReference>
<gene>
    <name evidence="3 5" type="primary">menH</name>
    <name evidence="5" type="ORF">NCTC12360_01736</name>
</gene>
<dbReference type="GO" id="GO:0009234">
    <property type="term" value="P:menaquinone biosynthetic process"/>
    <property type="evidence" value="ECO:0007669"/>
    <property type="project" value="UniProtKB-UniRule"/>
</dbReference>
<name>A0A376H045_ENTGA</name>
<comment type="subunit">
    <text evidence="3">Monomer.</text>
</comment>